<dbReference type="Proteomes" id="UP000030152">
    <property type="component" value="Unassembled WGS sequence"/>
</dbReference>
<feature type="transmembrane region" description="Helical" evidence="1">
    <location>
        <begin position="34"/>
        <end position="57"/>
    </location>
</feature>
<protein>
    <submittedName>
        <fullName evidence="2">Uncharacterized protein</fullName>
    </submittedName>
</protein>
<feature type="transmembrane region" description="Helical" evidence="1">
    <location>
        <begin position="88"/>
        <end position="106"/>
    </location>
</feature>
<dbReference type="RefSeq" id="WP_020213573.1">
    <property type="nucleotide sequence ID" value="NZ_JRLX01000050.1"/>
</dbReference>
<sequence>MTGKKKYMTSLILLLLTGTVEFFVWFMIDGPGQGMLFLLTMLAFNIIIASVLNLIYFWQSKQKFVTFLLPGVLQIIAIFFYSENHLVFYLNIVIPLVNLTIGLYYFSHSRKAISPIDPTL</sequence>
<keyword evidence="1" id="KW-1133">Transmembrane helix</keyword>
<evidence type="ECO:0000256" key="1">
    <source>
        <dbReference type="SAM" id="Phobius"/>
    </source>
</evidence>
<organism evidence="2 3">
    <name type="scientific">Flavobacterium rivuli WB 3.3-2 = DSM 21788</name>
    <dbReference type="NCBI Taxonomy" id="1121895"/>
    <lineage>
        <taxon>Bacteria</taxon>
        <taxon>Pseudomonadati</taxon>
        <taxon>Bacteroidota</taxon>
        <taxon>Flavobacteriia</taxon>
        <taxon>Flavobacteriales</taxon>
        <taxon>Flavobacteriaceae</taxon>
        <taxon>Flavobacterium</taxon>
    </lineage>
</organism>
<comment type="caution">
    <text evidence="2">The sequence shown here is derived from an EMBL/GenBank/DDBJ whole genome shotgun (WGS) entry which is preliminary data.</text>
</comment>
<accession>A0A0A2M8I7</accession>
<dbReference type="AlphaFoldDB" id="A0A0A2M8I7"/>
<keyword evidence="1" id="KW-0472">Membrane</keyword>
<evidence type="ECO:0000313" key="2">
    <source>
        <dbReference type="EMBL" id="KGO84595.1"/>
    </source>
</evidence>
<gene>
    <name evidence="2" type="ORF">Q765_20775</name>
</gene>
<evidence type="ECO:0000313" key="3">
    <source>
        <dbReference type="Proteomes" id="UP000030152"/>
    </source>
</evidence>
<keyword evidence="1" id="KW-0812">Transmembrane</keyword>
<dbReference type="STRING" id="1121895.GCA_000378485_02405"/>
<feature type="transmembrane region" description="Helical" evidence="1">
    <location>
        <begin position="64"/>
        <end position="82"/>
    </location>
</feature>
<feature type="transmembrane region" description="Helical" evidence="1">
    <location>
        <begin position="7"/>
        <end position="28"/>
    </location>
</feature>
<name>A0A0A2M8I7_9FLAO</name>
<proteinExistence type="predicted"/>
<dbReference type="EMBL" id="JRLX01000050">
    <property type="protein sequence ID" value="KGO84595.1"/>
    <property type="molecule type" value="Genomic_DNA"/>
</dbReference>
<keyword evidence="3" id="KW-1185">Reference proteome</keyword>
<reference evidence="2 3" key="1">
    <citation type="submission" date="2013-09" db="EMBL/GenBank/DDBJ databases">
        <authorList>
            <person name="Zeng Z."/>
            <person name="Chen C."/>
        </authorList>
    </citation>
    <scope>NUCLEOTIDE SEQUENCE [LARGE SCALE GENOMIC DNA]</scope>
    <source>
        <strain evidence="2 3">WB 3.3-2</strain>
    </source>
</reference>